<comment type="similarity">
    <text evidence="1">Belongs to the dTDP-4-dehydrorhamnose 3,5-epimerase family.</text>
</comment>
<dbReference type="Proteomes" id="UP000578449">
    <property type="component" value="Unassembled WGS sequence"/>
</dbReference>
<dbReference type="SUPFAM" id="SSF51182">
    <property type="entry name" value="RmlC-like cupins"/>
    <property type="match status" value="1"/>
</dbReference>
<feature type="site" description="Participates in a stacking interaction with the thymidine ring of dTDP-4-oxo-6-deoxyglucose" evidence="3">
    <location>
        <position position="138"/>
    </location>
</feature>
<evidence type="ECO:0000256" key="1">
    <source>
        <dbReference type="ARBA" id="ARBA00010154"/>
    </source>
</evidence>
<accession>A0A840PEA8</accession>
<keyword evidence="5" id="KW-1185">Reference proteome</keyword>
<dbReference type="GO" id="GO:0008830">
    <property type="term" value="F:dTDP-4-dehydrorhamnose 3,5-epimerase activity"/>
    <property type="evidence" value="ECO:0007669"/>
    <property type="project" value="InterPro"/>
</dbReference>
<sequence length="203" mass="22132">MWVDELAVAGALKFTPQRFPDERGVFASPFQAPVFQERAGKPLFPIAQSSLSVSRRGVVRGLHFTLSPPGMARYVHCPRGRALDIVVDVRLGSPTFGAYDSVLLDDAFRAVYLPVGVAHAFVSLEDDTVMSYLISLSYSPEHEHSLSVFDPAIGVDLPGDIDPIMSARDRDAMTLEQARERGLLPDYATCQKLELALSAGAAR</sequence>
<dbReference type="Gene3D" id="2.60.120.10">
    <property type="entry name" value="Jelly Rolls"/>
    <property type="match status" value="1"/>
</dbReference>
<evidence type="ECO:0000313" key="5">
    <source>
        <dbReference type="Proteomes" id="UP000578449"/>
    </source>
</evidence>
<dbReference type="GO" id="GO:0005829">
    <property type="term" value="C:cytosol"/>
    <property type="evidence" value="ECO:0007669"/>
    <property type="project" value="TreeGrafter"/>
</dbReference>
<reference evidence="4 5" key="1">
    <citation type="submission" date="2020-08" db="EMBL/GenBank/DDBJ databases">
        <title>Genomic Encyclopedia of Type Strains, Phase IV (KMG-IV): sequencing the most valuable type-strain genomes for metagenomic binning, comparative biology and taxonomic classification.</title>
        <authorList>
            <person name="Goeker M."/>
        </authorList>
    </citation>
    <scope>NUCLEOTIDE SEQUENCE [LARGE SCALE GENOMIC DNA]</scope>
    <source>
        <strain evidence="4 5">DSM 45615</strain>
    </source>
</reference>
<protein>
    <submittedName>
        <fullName evidence="4">Epimerase EvaD</fullName>
    </submittedName>
</protein>
<gene>
    <name evidence="4" type="ORF">HNP84_007264</name>
</gene>
<dbReference type="AlphaFoldDB" id="A0A840PEA8"/>
<dbReference type="InterPro" id="IPR000888">
    <property type="entry name" value="RmlC-like"/>
</dbReference>
<feature type="active site" description="Proton acceptor" evidence="2">
    <location>
        <position position="63"/>
    </location>
</feature>
<dbReference type="RefSeq" id="WP_185054417.1">
    <property type="nucleotide sequence ID" value="NZ_BAABIX010000045.1"/>
</dbReference>
<dbReference type="GO" id="GO:0000271">
    <property type="term" value="P:polysaccharide biosynthetic process"/>
    <property type="evidence" value="ECO:0007669"/>
    <property type="project" value="TreeGrafter"/>
</dbReference>
<feature type="active site" description="Proton donor" evidence="2">
    <location>
        <position position="132"/>
    </location>
</feature>
<evidence type="ECO:0000256" key="3">
    <source>
        <dbReference type="PIRSR" id="PIRSR600888-3"/>
    </source>
</evidence>
<dbReference type="InterPro" id="IPR014710">
    <property type="entry name" value="RmlC-like_jellyroll"/>
</dbReference>
<dbReference type="PANTHER" id="PTHR21047">
    <property type="entry name" value="DTDP-6-DEOXY-D-GLUCOSE-3,5 EPIMERASE"/>
    <property type="match status" value="1"/>
</dbReference>
<dbReference type="PANTHER" id="PTHR21047:SF2">
    <property type="entry name" value="THYMIDINE DIPHOSPHO-4-KETO-RHAMNOSE 3,5-EPIMERASE"/>
    <property type="match status" value="1"/>
</dbReference>
<evidence type="ECO:0000313" key="4">
    <source>
        <dbReference type="EMBL" id="MBB5137512.1"/>
    </source>
</evidence>
<dbReference type="CDD" id="cd00438">
    <property type="entry name" value="cupin_RmlC"/>
    <property type="match status" value="1"/>
</dbReference>
<dbReference type="Pfam" id="PF00908">
    <property type="entry name" value="dTDP_sugar_isom"/>
    <property type="match status" value="1"/>
</dbReference>
<evidence type="ECO:0000256" key="2">
    <source>
        <dbReference type="PIRSR" id="PIRSR600888-1"/>
    </source>
</evidence>
<organism evidence="4 5">
    <name type="scientific">Thermocatellispora tengchongensis</name>
    <dbReference type="NCBI Taxonomy" id="1073253"/>
    <lineage>
        <taxon>Bacteria</taxon>
        <taxon>Bacillati</taxon>
        <taxon>Actinomycetota</taxon>
        <taxon>Actinomycetes</taxon>
        <taxon>Streptosporangiales</taxon>
        <taxon>Streptosporangiaceae</taxon>
        <taxon>Thermocatellispora</taxon>
    </lineage>
</organism>
<proteinExistence type="inferred from homology"/>
<dbReference type="InterPro" id="IPR011051">
    <property type="entry name" value="RmlC_Cupin_sf"/>
</dbReference>
<dbReference type="GO" id="GO:0019305">
    <property type="term" value="P:dTDP-rhamnose biosynthetic process"/>
    <property type="evidence" value="ECO:0007669"/>
    <property type="project" value="TreeGrafter"/>
</dbReference>
<dbReference type="EMBL" id="JACHGN010000018">
    <property type="protein sequence ID" value="MBB5137512.1"/>
    <property type="molecule type" value="Genomic_DNA"/>
</dbReference>
<name>A0A840PEA8_9ACTN</name>
<comment type="caution">
    <text evidence="4">The sequence shown here is derived from an EMBL/GenBank/DDBJ whole genome shotgun (WGS) entry which is preliminary data.</text>
</comment>